<dbReference type="InterPro" id="IPR016936">
    <property type="entry name" value="UCP029693"/>
</dbReference>
<feature type="transmembrane region" description="Helical" evidence="1">
    <location>
        <begin position="12"/>
        <end position="31"/>
    </location>
</feature>
<proteinExistence type="predicted"/>
<sequence>MNILENRSILKIAGYSLLGLIILLYIVGIFWSSEPDVFEVSDADAYLTSGQNKTFVVGYTTVATTEKVARTLLEKTGGYLSNDITPPSIFLDNIPSWEFGVLVQVRDMASALRNHMSRSQSQSLENQFLKEAEPRFNNDHDMWMFPESESKYREGIELLSKYKQSLAEKDSPENQFYARADNLNAWLLLVEKRLGGLSQRLAASVGQERLNTDLSGDSAAAQSTQSSSSLQVKTPWLEIDNNFYEARGACWALIHMLKAIQIDFKPVLQKKNAEASLAQIIRELESTQEGIWSPVILNGSGFGFVANHSLVMASYISRANAGLIDLRELLAKG</sequence>
<keyword evidence="1" id="KW-0472">Membrane</keyword>
<dbReference type="AlphaFoldDB" id="A0A545TH57"/>
<comment type="caution">
    <text evidence="2">The sequence shown here is derived from an EMBL/GenBank/DDBJ whole genome shotgun (WGS) entry which is preliminary data.</text>
</comment>
<evidence type="ECO:0000313" key="2">
    <source>
        <dbReference type="EMBL" id="TQV76528.1"/>
    </source>
</evidence>
<dbReference type="Pfam" id="PF10095">
    <property type="entry name" value="DUF2333"/>
    <property type="match status" value="1"/>
</dbReference>
<dbReference type="OrthoDB" id="5821246at2"/>
<evidence type="ECO:0000256" key="1">
    <source>
        <dbReference type="SAM" id="Phobius"/>
    </source>
</evidence>
<name>A0A545TH57_9GAMM</name>
<dbReference type="RefSeq" id="WP_142887888.1">
    <property type="nucleotide sequence ID" value="NZ_VIKR01000001.1"/>
</dbReference>
<accession>A0A545TH57</accession>
<keyword evidence="1" id="KW-1133">Transmembrane helix</keyword>
<dbReference type="EMBL" id="VIKR01000001">
    <property type="protein sequence ID" value="TQV76528.1"/>
    <property type="molecule type" value="Genomic_DNA"/>
</dbReference>
<evidence type="ECO:0000313" key="3">
    <source>
        <dbReference type="Proteomes" id="UP000317839"/>
    </source>
</evidence>
<organism evidence="2 3">
    <name type="scientific">Aliikangiella marina</name>
    <dbReference type="NCBI Taxonomy" id="1712262"/>
    <lineage>
        <taxon>Bacteria</taxon>
        <taxon>Pseudomonadati</taxon>
        <taxon>Pseudomonadota</taxon>
        <taxon>Gammaproteobacteria</taxon>
        <taxon>Oceanospirillales</taxon>
        <taxon>Pleioneaceae</taxon>
        <taxon>Aliikangiella</taxon>
    </lineage>
</organism>
<dbReference type="PIRSF" id="PIRSF029693">
    <property type="entry name" value="UCP029693"/>
    <property type="match status" value="1"/>
</dbReference>
<keyword evidence="1" id="KW-0812">Transmembrane</keyword>
<reference evidence="2 3" key="1">
    <citation type="submission" date="2019-06" db="EMBL/GenBank/DDBJ databases">
        <title>Draft genome of Aliikangiella marina GYP-15.</title>
        <authorList>
            <person name="Wang G."/>
        </authorList>
    </citation>
    <scope>NUCLEOTIDE SEQUENCE [LARGE SCALE GENOMIC DNA]</scope>
    <source>
        <strain evidence="2 3">GYP-15</strain>
    </source>
</reference>
<protein>
    <submittedName>
        <fullName evidence="2">DUF2333 family protein</fullName>
    </submittedName>
</protein>
<keyword evidence="3" id="KW-1185">Reference proteome</keyword>
<dbReference type="Proteomes" id="UP000317839">
    <property type="component" value="Unassembled WGS sequence"/>
</dbReference>
<gene>
    <name evidence="2" type="ORF">FLL45_00770</name>
</gene>